<keyword evidence="6" id="KW-0963">Cytoplasm</keyword>
<keyword evidence="16" id="KW-0067">ATP-binding</keyword>
<evidence type="ECO:0000256" key="18">
    <source>
        <dbReference type="ARBA" id="ARBA00023212"/>
    </source>
</evidence>
<comment type="similarity">
    <text evidence="4">Belongs to the APC5 family.</text>
</comment>
<dbReference type="Pfam" id="PF12862">
    <property type="entry name" value="ANAPC5"/>
    <property type="match status" value="1"/>
</dbReference>
<evidence type="ECO:0000256" key="3">
    <source>
        <dbReference type="ARBA" id="ARBA00004906"/>
    </source>
</evidence>
<dbReference type="Pfam" id="PF13087">
    <property type="entry name" value="AAA_12"/>
    <property type="match status" value="1"/>
</dbReference>
<dbReference type="GO" id="GO:0032574">
    <property type="term" value="F:5'-3' RNA helicase activity"/>
    <property type="evidence" value="ECO:0007669"/>
    <property type="project" value="InterPro"/>
</dbReference>
<keyword evidence="20" id="KW-0131">Cell cycle</keyword>
<reference evidence="22" key="1">
    <citation type="submission" date="2021-08" db="EMBL/GenBank/DDBJ databases">
        <authorList>
            <person name="Misof B."/>
            <person name="Oliver O."/>
            <person name="Podsiadlowski L."/>
            <person name="Donath A."/>
            <person name="Peters R."/>
            <person name="Mayer C."/>
            <person name="Rust J."/>
            <person name="Gunkel S."/>
            <person name="Lesny P."/>
            <person name="Martin S."/>
            <person name="Oeyen J.P."/>
            <person name="Petersen M."/>
            <person name="Panagiotis P."/>
            <person name="Wilbrandt J."/>
            <person name="Tanja T."/>
        </authorList>
    </citation>
    <scope>NUCLEOTIDE SEQUENCE</scope>
    <source>
        <strain evidence="22">GBR_01_08_01A</strain>
        <tissue evidence="22">Thorax + abdomen</tissue>
    </source>
</reference>
<evidence type="ECO:0000313" key="22">
    <source>
        <dbReference type="EMBL" id="KAK2585893.1"/>
    </source>
</evidence>
<dbReference type="InterPro" id="IPR041677">
    <property type="entry name" value="DNA2/NAM7_AAA_11"/>
</dbReference>
<feature type="domain" description="AAA+ ATPase" evidence="21">
    <location>
        <begin position="934"/>
        <end position="1102"/>
    </location>
</feature>
<comment type="caution">
    <text evidence="22">The sequence shown here is derived from an EMBL/GenBank/DDBJ whole genome shotgun (WGS) entry which is preliminary data.</text>
</comment>
<dbReference type="PANTHER" id="PTHR12830:SF9">
    <property type="entry name" value="ANAPHASE-PROMOTING COMPLEX SUBUNIT 5"/>
    <property type="match status" value="1"/>
</dbReference>
<dbReference type="SMART" id="SM00382">
    <property type="entry name" value="AAA"/>
    <property type="match status" value="1"/>
</dbReference>
<dbReference type="InterPro" id="IPR026000">
    <property type="entry name" value="Apc5_dom"/>
</dbReference>
<comment type="pathway">
    <text evidence="3">Protein modification; protein ubiquitination.</text>
</comment>
<dbReference type="FunFam" id="3.40.50.300:FF:000326">
    <property type="entry name" value="P-loop containing nucleoside triphosphate hydrolase"/>
    <property type="match status" value="1"/>
</dbReference>
<evidence type="ECO:0000256" key="16">
    <source>
        <dbReference type="ARBA" id="ARBA00022840"/>
    </source>
</evidence>
<evidence type="ECO:0000256" key="11">
    <source>
        <dbReference type="ARBA" id="ARBA00022776"/>
    </source>
</evidence>
<evidence type="ECO:0000256" key="10">
    <source>
        <dbReference type="ARBA" id="ARBA00022741"/>
    </source>
</evidence>
<organism evidence="22 23">
    <name type="scientific">Odynerus spinipes</name>
    <dbReference type="NCBI Taxonomy" id="1348599"/>
    <lineage>
        <taxon>Eukaryota</taxon>
        <taxon>Metazoa</taxon>
        <taxon>Ecdysozoa</taxon>
        <taxon>Arthropoda</taxon>
        <taxon>Hexapoda</taxon>
        <taxon>Insecta</taxon>
        <taxon>Pterygota</taxon>
        <taxon>Neoptera</taxon>
        <taxon>Endopterygota</taxon>
        <taxon>Hymenoptera</taxon>
        <taxon>Apocrita</taxon>
        <taxon>Aculeata</taxon>
        <taxon>Vespoidea</taxon>
        <taxon>Vespidae</taxon>
        <taxon>Eumeninae</taxon>
        <taxon>Odynerus</taxon>
    </lineage>
</organism>
<dbReference type="GO" id="GO:0005524">
    <property type="term" value="F:ATP binding"/>
    <property type="evidence" value="ECO:0007669"/>
    <property type="project" value="UniProtKB-KW"/>
</dbReference>
<dbReference type="InterPro" id="IPR026122">
    <property type="entry name" value="MOV-10/SDE3_DEXXQ/H-box"/>
</dbReference>
<sequence>MSKELVNIDGNLKRVQKENLTPYKVAIVMLIKEYCNESRKAIVERRDFCLAAVKLIQSPDMEMYTLLHMLYASEHIYPFAHELELQLNALLDKGVEGLLELFDSLGRLMKLTLDHAISVPLLNKNSVLGLYVRRIIIFFEKLPFDQVVLLYEDLKNYVKKRSSSPENTDISSCLKLDEPYVYNNRSTTVWSGRQAELLVAQQAHALQMDEHKAMSPVDLQILIRKLLRSSPYYAEAHYLSYLNCLRINEYCSAIDSLYHCFDRLAPSESRSTPEDKSRTLRYAALNLAVLHAHFNHKKVAQEALKEAVMMAQEAGDNVCLQLAHAWMYYLTSNKKGPLIERSVGKASMLGITYTTGLGLIAYAHNSAIEAKHPSQIFETLMKSDVLNCQHSMIDLMSMTYAEKSALWAYYGKMELSSVCAQLLLLHNTGNKKQHVFNGTSTCQAVANVANILVEFGEYDLVDIVIAHAKQRFPNDPSNKIWMLCEQLYEFTQMMRREKWSEADAIAFRISSLDPLESKFRQAEVSLAKGDYPNTLHLINNIEKISNITPEHRVRAMLLLSQIMCVSISPGNETVGINSLVILNKALELATHNHLSYYEGLIKMHLANIQLLMGLPSLAMNLVDEAITHILAHGGCYEQGRALILYAKCLVGTATSTSKKLRKEIILSAIKALSKAKDHFNKIEAFGKIRTVLSLQNNVIEYYTNKMKVIKRAQRLRNSENSQIIASCTGIGQLYPKLSFPVLSIPQDLKIALENNLETTNNDTNKTRSYIQFLKHLDQIERVPQEHYLFLFKILLYIEEFANCVEMRKHNLYKQVITQCGKDVKGTTSHGISCCAKITQIFNKNINVVVPQSFAKKYNKDKKFNFKFIYGNWCMKCYHYVLHLINRYSLVPLMYPTIRKSKKQLNLDLCWFNESVGKNSEQKQAVINILNMTAYPAPYILFGPPGTGKTATLVELICQLWKQGSSSKCVLVCSSSNAAVDEIATRLLKYIPSNEMHRMYSRSKKWCDISSTIQPCTNFVDETTIFLPKDILLFKKIVLVTLTTCTRLLKAKFRENHFSYIIIDEASQAIELETMIPLILACTKDEEEKGSLQAQVVIAGDPCQLGPVVKSKIARSLLGKSMLERLMIDCPLYERGEDKKFDPNYVTKLLKSYRSHKYILHVPNQEFYDGELVACGGAMTTAAIGWSKLPNKEFPLIFHAANGKEKREEYSFSVYNPNEISIAMKYVKLLLGKKLGTLQVQQEHIGIITPFKLQQIKINKELKMKGLENIDVGTVELFQGREKEIIILTTVRSNIFVHDGIRHIGFLSNAKRFNVAVTRAKCLLIVIGNPTVLDTDKHWRLLMQYCVQNKAYIGNPSAFEQLSAKQELCDKLEKGNFLAELATHSVLWTKGLNKTVESFM</sequence>
<evidence type="ECO:0000256" key="19">
    <source>
        <dbReference type="ARBA" id="ARBA00023242"/>
    </source>
</evidence>
<dbReference type="InterPro" id="IPR027417">
    <property type="entry name" value="P-loop_NTPase"/>
</dbReference>
<dbReference type="GO" id="GO:0005694">
    <property type="term" value="C:chromosome"/>
    <property type="evidence" value="ECO:0007669"/>
    <property type="project" value="UniProtKB-ARBA"/>
</dbReference>
<keyword evidence="12" id="KW-0833">Ubl conjugation pathway</keyword>
<dbReference type="Pfam" id="PF13086">
    <property type="entry name" value="AAA_11"/>
    <property type="match status" value="2"/>
</dbReference>
<dbReference type="InterPro" id="IPR037679">
    <property type="entry name" value="Apc5"/>
</dbReference>
<dbReference type="EMBL" id="JAIFRP010000021">
    <property type="protein sequence ID" value="KAK2585893.1"/>
    <property type="molecule type" value="Genomic_DNA"/>
</dbReference>
<evidence type="ECO:0000256" key="13">
    <source>
        <dbReference type="ARBA" id="ARBA00022801"/>
    </source>
</evidence>
<dbReference type="GO" id="GO:0031145">
    <property type="term" value="P:anaphase-promoting complex-dependent catabolic process"/>
    <property type="evidence" value="ECO:0007669"/>
    <property type="project" value="TreeGrafter"/>
</dbReference>
<evidence type="ECO:0000256" key="4">
    <source>
        <dbReference type="ARBA" id="ARBA00007450"/>
    </source>
</evidence>
<keyword evidence="23" id="KW-1185">Reference proteome</keyword>
<evidence type="ECO:0000256" key="14">
    <source>
        <dbReference type="ARBA" id="ARBA00022803"/>
    </source>
</evidence>
<dbReference type="Proteomes" id="UP001258017">
    <property type="component" value="Unassembled WGS sequence"/>
</dbReference>
<keyword evidence="7" id="KW-0597">Phosphoprotein</keyword>
<evidence type="ECO:0000256" key="2">
    <source>
        <dbReference type="ARBA" id="ARBA00004186"/>
    </source>
</evidence>
<dbReference type="InterPro" id="IPR003593">
    <property type="entry name" value="AAA+_ATPase"/>
</dbReference>
<evidence type="ECO:0000256" key="1">
    <source>
        <dbReference type="ARBA" id="ARBA00004123"/>
    </source>
</evidence>
<reference evidence="22" key="2">
    <citation type="journal article" date="2023" name="Commun. Biol.">
        <title>Intrasexual cuticular hydrocarbon dimorphism in a wasp sheds light on hydrocarbon biosynthesis genes in Hymenoptera.</title>
        <authorList>
            <person name="Moris V.C."/>
            <person name="Podsiadlowski L."/>
            <person name="Martin S."/>
            <person name="Oeyen J.P."/>
            <person name="Donath A."/>
            <person name="Petersen M."/>
            <person name="Wilbrandt J."/>
            <person name="Misof B."/>
            <person name="Liedtke D."/>
            <person name="Thamm M."/>
            <person name="Scheiner R."/>
            <person name="Schmitt T."/>
            <person name="Niehuis O."/>
        </authorList>
    </citation>
    <scope>NUCLEOTIDE SEQUENCE</scope>
    <source>
        <strain evidence="22">GBR_01_08_01A</strain>
    </source>
</reference>
<dbReference type="GO" id="GO:0016787">
    <property type="term" value="F:hydrolase activity"/>
    <property type="evidence" value="ECO:0007669"/>
    <property type="project" value="UniProtKB-KW"/>
</dbReference>
<dbReference type="SUPFAM" id="SSF52540">
    <property type="entry name" value="P-loop containing nucleoside triphosphate hydrolases"/>
    <property type="match status" value="1"/>
</dbReference>
<evidence type="ECO:0000256" key="6">
    <source>
        <dbReference type="ARBA" id="ARBA00022490"/>
    </source>
</evidence>
<dbReference type="PANTHER" id="PTHR12830">
    <property type="entry name" value="ANAPHASE-PROMOTING COMPLEX SUBUNIT 5"/>
    <property type="match status" value="1"/>
</dbReference>
<name>A0AAD9RUY3_9HYME</name>
<keyword evidence="17" id="KW-0943">RNA-mediated gene silencing</keyword>
<evidence type="ECO:0000256" key="8">
    <source>
        <dbReference type="ARBA" id="ARBA00022618"/>
    </source>
</evidence>
<gene>
    <name evidence="22" type="ORF">KPH14_010481</name>
</gene>
<dbReference type="Gene3D" id="3.40.50.300">
    <property type="entry name" value="P-loop containing nucleotide triphosphate hydrolases"/>
    <property type="match status" value="2"/>
</dbReference>
<dbReference type="CDD" id="cd18808">
    <property type="entry name" value="SF1_C_Upf1"/>
    <property type="match status" value="1"/>
</dbReference>
<dbReference type="GO" id="GO:0005680">
    <property type="term" value="C:anaphase-promoting complex"/>
    <property type="evidence" value="ECO:0007669"/>
    <property type="project" value="InterPro"/>
</dbReference>
<dbReference type="InterPro" id="IPR048968">
    <property type="entry name" value="Apc5_N"/>
</dbReference>
<evidence type="ECO:0000256" key="17">
    <source>
        <dbReference type="ARBA" id="ARBA00023158"/>
    </source>
</evidence>
<dbReference type="GO" id="GO:0051301">
    <property type="term" value="P:cell division"/>
    <property type="evidence" value="ECO:0007669"/>
    <property type="project" value="UniProtKB-KW"/>
</dbReference>
<evidence type="ECO:0000256" key="5">
    <source>
        <dbReference type="ARBA" id="ARBA00016066"/>
    </source>
</evidence>
<evidence type="ECO:0000256" key="12">
    <source>
        <dbReference type="ARBA" id="ARBA00022786"/>
    </source>
</evidence>
<evidence type="ECO:0000256" key="15">
    <source>
        <dbReference type="ARBA" id="ARBA00022806"/>
    </source>
</evidence>
<proteinExistence type="inferred from homology"/>
<keyword evidence="14" id="KW-0802">TPR repeat</keyword>
<keyword evidence="10" id="KW-0547">Nucleotide-binding</keyword>
<dbReference type="CDD" id="cd18038">
    <property type="entry name" value="DEXXQc_Helz-like"/>
    <property type="match status" value="1"/>
</dbReference>
<comment type="subcellular location">
    <subcellularLocation>
        <location evidence="2">Cytoplasm</location>
        <location evidence="2">Cytoskeleton</location>
        <location evidence="2">Spindle</location>
    </subcellularLocation>
    <subcellularLocation>
        <location evidence="1">Nucleus</location>
    </subcellularLocation>
</comment>
<dbReference type="GO" id="GO:0003723">
    <property type="term" value="F:RNA binding"/>
    <property type="evidence" value="ECO:0007669"/>
    <property type="project" value="InterPro"/>
</dbReference>
<keyword evidence="19" id="KW-0539">Nucleus</keyword>
<dbReference type="InterPro" id="IPR047187">
    <property type="entry name" value="SF1_C_Upf1"/>
</dbReference>
<accession>A0AAD9RUY3</accession>
<protein>
    <recommendedName>
        <fullName evidence="5">Anaphase-promoting complex subunit 5</fullName>
    </recommendedName>
</protein>
<dbReference type="GO" id="GO:0070979">
    <property type="term" value="P:protein K11-linked ubiquitination"/>
    <property type="evidence" value="ECO:0007669"/>
    <property type="project" value="TreeGrafter"/>
</dbReference>
<dbReference type="InterPro" id="IPR041679">
    <property type="entry name" value="DNA2/NAM7-like_C"/>
</dbReference>
<dbReference type="GO" id="GO:0005819">
    <property type="term" value="C:spindle"/>
    <property type="evidence" value="ECO:0007669"/>
    <property type="project" value="UniProtKB-SubCell"/>
</dbReference>
<keyword evidence="9" id="KW-0677">Repeat</keyword>
<evidence type="ECO:0000259" key="21">
    <source>
        <dbReference type="SMART" id="SM00382"/>
    </source>
</evidence>
<dbReference type="Pfam" id="PF21371">
    <property type="entry name" value="Apc5_N"/>
    <property type="match status" value="1"/>
</dbReference>
<dbReference type="GO" id="GO:0045842">
    <property type="term" value="P:positive regulation of mitotic metaphase/anaphase transition"/>
    <property type="evidence" value="ECO:0007669"/>
    <property type="project" value="TreeGrafter"/>
</dbReference>
<evidence type="ECO:0000256" key="7">
    <source>
        <dbReference type="ARBA" id="ARBA00022553"/>
    </source>
</evidence>
<keyword evidence="11" id="KW-0498">Mitosis</keyword>
<dbReference type="GO" id="GO:0031047">
    <property type="term" value="P:regulatory ncRNA-mediated gene silencing"/>
    <property type="evidence" value="ECO:0007669"/>
    <property type="project" value="UniProtKB-KW"/>
</dbReference>
<keyword evidence="13" id="KW-0378">Hydrolase</keyword>
<keyword evidence="15" id="KW-0347">Helicase</keyword>
<keyword evidence="8" id="KW-0132">Cell division</keyword>
<evidence type="ECO:0000256" key="20">
    <source>
        <dbReference type="ARBA" id="ARBA00023306"/>
    </source>
</evidence>
<evidence type="ECO:0000256" key="9">
    <source>
        <dbReference type="ARBA" id="ARBA00022737"/>
    </source>
</evidence>
<dbReference type="CDD" id="cd16270">
    <property type="entry name" value="Apc5_N"/>
    <property type="match status" value="1"/>
</dbReference>
<evidence type="ECO:0000313" key="23">
    <source>
        <dbReference type="Proteomes" id="UP001258017"/>
    </source>
</evidence>
<keyword evidence="18" id="KW-0206">Cytoskeleton</keyword>